<evidence type="ECO:0008006" key="3">
    <source>
        <dbReference type="Google" id="ProtNLM"/>
    </source>
</evidence>
<organism evidence="1 2">
    <name type="scientific">Cupriavidus phytorum</name>
    <dbReference type="NCBI Taxonomy" id="3024399"/>
    <lineage>
        <taxon>Bacteria</taxon>
        <taxon>Pseudomonadati</taxon>
        <taxon>Pseudomonadota</taxon>
        <taxon>Betaproteobacteria</taxon>
        <taxon>Burkholderiales</taxon>
        <taxon>Burkholderiaceae</taxon>
        <taxon>Cupriavidus</taxon>
    </lineage>
</organism>
<evidence type="ECO:0000313" key="1">
    <source>
        <dbReference type="EMBL" id="PZX34300.1"/>
    </source>
</evidence>
<sequence>MRERDISRLSISCHAKLSDVCRRNTPKNSMKIIDISLRTLAETCVLGPRLVLPLRDFLGNLTGKNYNHAEFAPAPPFNGTYGETTNLRGGKPFVYCGAGLRKLDFPLKTLAFACDVRCYVPVYLTDAARDRRKPDVTLDRLITVEPKRDRGHYHLHAIHTRRLAPWKVQKLAKLGVSCERLDLSVFSPTAYENAMKFYVGLRLSNIELLRVQAAGIAAILRRSSETPLKKRLERLLMAMEARPDLRATFQCVRCDLDDLYRWTYAAIVLGYLPVDCDYSVAPHLPIRLLSSRRRNSHVSTG</sequence>
<proteinExistence type="predicted"/>
<reference evidence="1" key="1">
    <citation type="submission" date="2018-06" db="EMBL/GenBank/DDBJ databases">
        <title>Genomic Encyclopedia of Type Strains, Phase IV (KMG-V): Genome sequencing to study the core and pangenomes of soil and plant-associated prokaryotes.</title>
        <authorList>
            <person name="Whitman W."/>
        </authorList>
    </citation>
    <scope>NUCLEOTIDE SEQUENCE [LARGE SCALE GENOMIC DNA]</scope>
    <source>
        <strain evidence="1">MLR2-44</strain>
    </source>
</reference>
<gene>
    <name evidence="1" type="ORF">C7416_101584</name>
</gene>
<comment type="caution">
    <text evidence="1">The sequence shown here is derived from an EMBL/GenBank/DDBJ whole genome shotgun (WGS) entry which is preliminary data.</text>
</comment>
<dbReference type="EMBL" id="QKZN01000001">
    <property type="protein sequence ID" value="PZX34300.1"/>
    <property type="molecule type" value="Genomic_DNA"/>
</dbReference>
<accession>A0A2W7PKS7</accession>
<evidence type="ECO:0000313" key="2">
    <source>
        <dbReference type="Proteomes" id="UP000249638"/>
    </source>
</evidence>
<dbReference type="AlphaFoldDB" id="A0A2W7PKS7"/>
<keyword evidence="2" id="KW-1185">Reference proteome</keyword>
<protein>
    <recommendedName>
        <fullName evidence="3">TnsA endonuclease-like protein</fullName>
    </recommendedName>
</protein>
<dbReference type="Proteomes" id="UP000249638">
    <property type="component" value="Unassembled WGS sequence"/>
</dbReference>
<name>A0A2W7PKS7_9BURK</name>